<keyword evidence="1" id="KW-1133">Transmembrane helix</keyword>
<feature type="transmembrane region" description="Helical" evidence="1">
    <location>
        <begin position="106"/>
        <end position="127"/>
    </location>
</feature>
<feature type="transmembrane region" description="Helical" evidence="1">
    <location>
        <begin position="365"/>
        <end position="388"/>
    </location>
</feature>
<dbReference type="Proteomes" id="UP000433577">
    <property type="component" value="Chromosome 2"/>
</dbReference>
<reference evidence="2 3" key="1">
    <citation type="submission" date="2019-12" db="EMBL/GenBank/DDBJ databases">
        <title>Paraburkholderia acidiphila 7Q-K02 sp. nov and Paraburkholderia acidisoli DHF22 sp. nov., two strains isolated from forest soil.</title>
        <authorList>
            <person name="Gao Z."/>
            <person name="Qiu L."/>
        </authorList>
    </citation>
    <scope>NUCLEOTIDE SEQUENCE [LARGE SCALE GENOMIC DNA]</scope>
    <source>
        <strain evidence="2 3">DHF22</strain>
    </source>
</reference>
<dbReference type="Pfam" id="PF16933">
    <property type="entry name" value="PelG"/>
    <property type="match status" value="1"/>
</dbReference>
<feature type="transmembrane region" description="Helical" evidence="1">
    <location>
        <begin position="66"/>
        <end position="85"/>
    </location>
</feature>
<evidence type="ECO:0000313" key="3">
    <source>
        <dbReference type="Proteomes" id="UP000433577"/>
    </source>
</evidence>
<name>A0A7Z2JHB7_9BURK</name>
<feature type="transmembrane region" description="Helical" evidence="1">
    <location>
        <begin position="274"/>
        <end position="291"/>
    </location>
</feature>
<dbReference type="RefSeq" id="WP_158952103.1">
    <property type="nucleotide sequence ID" value="NZ_CP046914.1"/>
</dbReference>
<feature type="transmembrane region" description="Helical" evidence="1">
    <location>
        <begin position="421"/>
        <end position="441"/>
    </location>
</feature>
<evidence type="ECO:0000256" key="1">
    <source>
        <dbReference type="SAM" id="Phobius"/>
    </source>
</evidence>
<dbReference type="KEGG" id="pacs:FAZ98_14940"/>
<protein>
    <submittedName>
        <fullName evidence="2">Exopolysaccharide Pel transporter PelG</fullName>
    </submittedName>
</protein>
<dbReference type="EMBL" id="CP046914">
    <property type="protein sequence ID" value="QGZ63110.1"/>
    <property type="molecule type" value="Genomic_DNA"/>
</dbReference>
<dbReference type="AlphaFoldDB" id="A0A7Z2JHB7"/>
<feature type="transmembrane region" description="Helical" evidence="1">
    <location>
        <begin position="162"/>
        <end position="183"/>
    </location>
</feature>
<evidence type="ECO:0000313" key="2">
    <source>
        <dbReference type="EMBL" id="QGZ63110.1"/>
    </source>
</evidence>
<sequence length="457" mass="50824">MAGIGFELRKMLQRNTLLGLMQAYTYAGLISSGPWILSIVGMLMIGVLSLPFVLPNTLIAQFQVSVTYLISVSLVLTGTLQLAYTRFTSDRLFEKRDDLILPNFNAVAFVTTIGAAVLGGLAVWLLFPQQTAGYRLLMLAGFVVIANIWIATIFLSGMKQYMAIIGVFAVGYALSTGAALLLAHLGLNGLLGGFVAGQTVLLAGLLTLIYRDFRGKHFISFEVFQKQYRYPTLMWSGLLYNLGIWIDKFMFWYWPGTSQPVIGPLRASVIYDTPVFLAYLAIIPGMAVFLLRIETDFVEYYDGFFNAVREGASLQHIERMRNAMVEALRNGLWEIIKVQTIAALLLFAAGAAILQWLHISTLYLPLLYVDVIAASLQVVFLGVINVFFYLDQRRIVTGLIGAFVLLNVVLTGITLTLNPAWYGYGFAGSLVIVVLASLYLLDRKLDILEYETFMLQR</sequence>
<organism evidence="2 3">
    <name type="scientific">Paraburkholderia acidisoli</name>
    <dbReference type="NCBI Taxonomy" id="2571748"/>
    <lineage>
        <taxon>Bacteria</taxon>
        <taxon>Pseudomonadati</taxon>
        <taxon>Pseudomonadota</taxon>
        <taxon>Betaproteobacteria</taxon>
        <taxon>Burkholderiales</taxon>
        <taxon>Burkholderiaceae</taxon>
        <taxon>Paraburkholderia</taxon>
    </lineage>
</organism>
<dbReference type="OrthoDB" id="37830at2"/>
<feature type="transmembrane region" description="Helical" evidence="1">
    <location>
        <begin position="189"/>
        <end position="211"/>
    </location>
</feature>
<keyword evidence="1" id="KW-0812">Transmembrane</keyword>
<feature type="transmembrane region" description="Helical" evidence="1">
    <location>
        <begin position="338"/>
        <end position="359"/>
    </location>
</feature>
<keyword evidence="1" id="KW-0472">Membrane</keyword>
<dbReference type="InterPro" id="IPR031617">
    <property type="entry name" value="PelG"/>
</dbReference>
<feature type="transmembrane region" description="Helical" evidence="1">
    <location>
        <begin position="133"/>
        <end position="155"/>
    </location>
</feature>
<gene>
    <name evidence="2" type="primary">pelG</name>
    <name evidence="2" type="ORF">FAZ98_14940</name>
</gene>
<feature type="transmembrane region" description="Helical" evidence="1">
    <location>
        <begin position="395"/>
        <end position="415"/>
    </location>
</feature>
<accession>A0A7Z2JHB7</accession>
<keyword evidence="3" id="KW-1185">Reference proteome</keyword>
<proteinExistence type="predicted"/>
<feature type="transmembrane region" description="Helical" evidence="1">
    <location>
        <begin position="232"/>
        <end position="254"/>
    </location>
</feature>
<feature type="transmembrane region" description="Helical" evidence="1">
    <location>
        <begin position="21"/>
        <end position="54"/>
    </location>
</feature>